<protein>
    <submittedName>
        <fullName evidence="2">DUF2807 domain-containing protein</fullName>
    </submittedName>
</protein>
<dbReference type="Pfam" id="PF10988">
    <property type="entry name" value="DUF2807"/>
    <property type="match status" value="1"/>
</dbReference>
<name>A0AA97EKT6_9FLAO</name>
<dbReference type="KEGG" id="hws:RNZ46_14950"/>
<accession>A0AA97EKT6</accession>
<dbReference type="Gene3D" id="2.160.20.120">
    <property type="match status" value="1"/>
</dbReference>
<keyword evidence="3" id="KW-1185">Reference proteome</keyword>
<organism evidence="2 3">
    <name type="scientific">Hwangdonia lutea</name>
    <dbReference type="NCBI Taxonomy" id="3075823"/>
    <lineage>
        <taxon>Bacteria</taxon>
        <taxon>Pseudomonadati</taxon>
        <taxon>Bacteroidota</taxon>
        <taxon>Flavobacteriia</taxon>
        <taxon>Flavobacteriales</taxon>
        <taxon>Flavobacteriaceae</taxon>
        <taxon>Hwangdonia</taxon>
    </lineage>
</organism>
<dbReference type="InterPro" id="IPR010916">
    <property type="entry name" value="TonB_box_CS"/>
</dbReference>
<proteinExistence type="predicted"/>
<gene>
    <name evidence="2" type="ORF">RNZ46_14950</name>
</gene>
<sequence length="242" mass="26752">MKSNRQHILLVIIALTLSSCSVETIRVSPNDNITYRDVNIVNYDAVEIANDFNAYITFSDTEESIQVEANANLHKYITATKKGNKLVVKLKNNINIKGQETLNVYITTKSITDFTVAADSNIYLQNALTTNSAKIKIAADSYFSGEVNVNDLELIATADARADLYGYTDYLYAKLTADAKLTSYDLIVEDLKIKMTADCNASLSVTNTIDIDASADCTLRYKGDAAIIYERLTADSRIIKVN</sequence>
<dbReference type="EMBL" id="CP136521">
    <property type="protein sequence ID" value="WOD43286.1"/>
    <property type="molecule type" value="Genomic_DNA"/>
</dbReference>
<reference evidence="3" key="1">
    <citation type="submission" date="2024-06" db="EMBL/GenBank/DDBJ databases">
        <title>Hwangdonia haimaensis gen. nov., sp. nov., a member of the family Flavobacteriaceae isolated from the haima cold seep.</title>
        <authorList>
            <person name="Li J."/>
        </authorList>
    </citation>
    <scope>NUCLEOTIDE SEQUENCE [LARGE SCALE GENOMIC DNA]</scope>
    <source>
        <strain evidence="3">SCSIO 19198</strain>
    </source>
</reference>
<evidence type="ECO:0000259" key="1">
    <source>
        <dbReference type="Pfam" id="PF10988"/>
    </source>
</evidence>
<evidence type="ECO:0000313" key="2">
    <source>
        <dbReference type="EMBL" id="WOD43286.1"/>
    </source>
</evidence>
<dbReference type="PROSITE" id="PS00430">
    <property type="entry name" value="TONB_DEPENDENT_REC_1"/>
    <property type="match status" value="1"/>
</dbReference>
<dbReference type="RefSeq" id="WP_316982972.1">
    <property type="nucleotide sequence ID" value="NZ_CP136521.1"/>
</dbReference>
<evidence type="ECO:0000313" key="3">
    <source>
        <dbReference type="Proteomes" id="UP001302486"/>
    </source>
</evidence>
<dbReference type="InterPro" id="IPR021255">
    <property type="entry name" value="DUF2807"/>
</dbReference>
<dbReference type="PROSITE" id="PS51257">
    <property type="entry name" value="PROKAR_LIPOPROTEIN"/>
    <property type="match status" value="1"/>
</dbReference>
<dbReference type="Proteomes" id="UP001302486">
    <property type="component" value="Chromosome"/>
</dbReference>
<dbReference type="AlphaFoldDB" id="A0AA97EKT6"/>
<feature type="domain" description="Putative auto-transporter adhesin head GIN" evidence="1">
    <location>
        <begin position="42"/>
        <end position="225"/>
    </location>
</feature>